<feature type="region of interest" description="Disordered" evidence="1">
    <location>
        <begin position="1"/>
        <end position="30"/>
    </location>
</feature>
<evidence type="ECO:0000313" key="2">
    <source>
        <dbReference type="EMBL" id="GMM57659.1"/>
    </source>
</evidence>
<keyword evidence="3" id="KW-1185">Reference proteome</keyword>
<feature type="compositionally biased region" description="Low complexity" evidence="1">
    <location>
        <begin position="412"/>
        <end position="422"/>
    </location>
</feature>
<comment type="caution">
    <text evidence="2">The sequence shown here is derived from an EMBL/GenBank/DDBJ whole genome shotgun (WGS) entry which is preliminary data.</text>
</comment>
<dbReference type="Proteomes" id="UP001377567">
    <property type="component" value="Unassembled WGS sequence"/>
</dbReference>
<feature type="compositionally biased region" description="Polar residues" evidence="1">
    <location>
        <begin position="1"/>
        <end position="12"/>
    </location>
</feature>
<dbReference type="Gene3D" id="1.10.472.10">
    <property type="entry name" value="Cyclin-like"/>
    <property type="match status" value="1"/>
</dbReference>
<organism evidence="2 3">
    <name type="scientific">Maudiozyma humilis</name>
    <name type="common">Sour dough yeast</name>
    <name type="synonym">Kazachstania humilis</name>
    <dbReference type="NCBI Taxonomy" id="51915"/>
    <lineage>
        <taxon>Eukaryota</taxon>
        <taxon>Fungi</taxon>
        <taxon>Dikarya</taxon>
        <taxon>Ascomycota</taxon>
        <taxon>Saccharomycotina</taxon>
        <taxon>Saccharomycetes</taxon>
        <taxon>Saccharomycetales</taxon>
        <taxon>Saccharomycetaceae</taxon>
        <taxon>Maudiozyma</taxon>
    </lineage>
</organism>
<name>A0AAV5S1C3_MAUHU</name>
<evidence type="ECO:0000313" key="3">
    <source>
        <dbReference type="Proteomes" id="UP001377567"/>
    </source>
</evidence>
<feature type="compositionally biased region" description="Basic and acidic residues" evidence="1">
    <location>
        <begin position="424"/>
        <end position="434"/>
    </location>
</feature>
<dbReference type="CDD" id="cd00043">
    <property type="entry name" value="CYCLIN_SF"/>
    <property type="match status" value="1"/>
</dbReference>
<evidence type="ECO:0000256" key="1">
    <source>
        <dbReference type="SAM" id="MobiDB-lite"/>
    </source>
</evidence>
<dbReference type="InterPro" id="IPR043198">
    <property type="entry name" value="Cyclin/Ssn8"/>
</dbReference>
<dbReference type="GO" id="GO:0006357">
    <property type="term" value="P:regulation of transcription by RNA polymerase II"/>
    <property type="evidence" value="ECO:0007669"/>
    <property type="project" value="InterPro"/>
</dbReference>
<feature type="region of interest" description="Disordered" evidence="1">
    <location>
        <begin position="393"/>
        <end position="434"/>
    </location>
</feature>
<protein>
    <submittedName>
        <fullName evidence="2">Bur2 protein</fullName>
    </submittedName>
</protein>
<sequence>MPNNSQGANGTTPLKVDATSATKTPTTPKPELTRTISFDNAIMEALHVPPGGPAATNGKKYNPRQYWPDVINTPANTWTFSCGDIINKLDDNDQKATEEKKNMEKCLMYFYTMKKKLNLFDHTYTAASILFYRFWFQYGLPGSLLNCIHVAQAILVTACKTMENNRPIDSYVKETCEFINKVVYGQNNASNIDKLKWEVRDKLVTNEKRILSHFGFDINIENPKELVEDIFSGFYRYNRDYTLPEEFRTILPKLLQEVRSFIVLAVTQPVSLLCDGYSFLVLSMLYCGIQYKEHVKNDFKFPKNFFKERFPIKVTAEKFEAYFTDYRLLEQSFFDLKSNKGDKLLISRQDIESIIEEDDDSEPIADPYSYESLKDGEIRTELMDHIEQRVEEYITRMSSGKTPSRGNAVAHSQPVSSSTSPSRTNEHKDKKQKI</sequence>
<dbReference type="SUPFAM" id="SSF47954">
    <property type="entry name" value="Cyclin-like"/>
    <property type="match status" value="1"/>
</dbReference>
<accession>A0AAV5S1C3</accession>
<reference evidence="2 3" key="1">
    <citation type="journal article" date="2023" name="Elife">
        <title>Identification of key yeast species and microbe-microbe interactions impacting larval growth of Drosophila in the wild.</title>
        <authorList>
            <person name="Mure A."/>
            <person name="Sugiura Y."/>
            <person name="Maeda R."/>
            <person name="Honda K."/>
            <person name="Sakurai N."/>
            <person name="Takahashi Y."/>
            <person name="Watada M."/>
            <person name="Katoh T."/>
            <person name="Gotoh A."/>
            <person name="Gotoh Y."/>
            <person name="Taniguchi I."/>
            <person name="Nakamura K."/>
            <person name="Hayashi T."/>
            <person name="Katayama T."/>
            <person name="Uemura T."/>
            <person name="Hattori Y."/>
        </authorList>
    </citation>
    <scope>NUCLEOTIDE SEQUENCE [LARGE SCALE GENOMIC DNA]</scope>
    <source>
        <strain evidence="2 3">KH-74</strain>
    </source>
</reference>
<gene>
    <name evidence="2" type="ORF">DAKH74_042750</name>
</gene>
<dbReference type="AlphaFoldDB" id="A0AAV5S1C3"/>
<dbReference type="InterPro" id="IPR036915">
    <property type="entry name" value="Cyclin-like_sf"/>
</dbReference>
<proteinExistence type="predicted"/>
<dbReference type="GO" id="GO:0016538">
    <property type="term" value="F:cyclin-dependent protein serine/threonine kinase regulator activity"/>
    <property type="evidence" value="ECO:0007669"/>
    <property type="project" value="InterPro"/>
</dbReference>
<dbReference type="EMBL" id="BTGD01000013">
    <property type="protein sequence ID" value="GMM57659.1"/>
    <property type="molecule type" value="Genomic_DNA"/>
</dbReference>
<feature type="compositionally biased region" description="Polar residues" evidence="1">
    <location>
        <begin position="396"/>
        <end position="405"/>
    </location>
</feature>
<dbReference type="PANTHER" id="PTHR10026">
    <property type="entry name" value="CYCLIN"/>
    <property type="match status" value="1"/>
</dbReference>